<evidence type="ECO:0008006" key="9">
    <source>
        <dbReference type="Google" id="ProtNLM"/>
    </source>
</evidence>
<dbReference type="EMBL" id="JAUHPW010000001">
    <property type="protein sequence ID" value="MDN4474372.1"/>
    <property type="molecule type" value="Genomic_DNA"/>
</dbReference>
<evidence type="ECO:0000313" key="7">
    <source>
        <dbReference type="EMBL" id="MDN4474372.1"/>
    </source>
</evidence>
<gene>
    <name evidence="7" type="ORF">QQX09_00730</name>
</gene>
<sequence length="620" mass="59808">MSARPFDGTAGAERWGWRALLGVLLVPLVVAGLLAWALAAPSEDLDRVTAAIVNADDPVQVDGQTVPLGREFAGELIGGQAGTGAPDDPGPDASASPAPSGPSFTWVLTNESDAREGLDSGTYAAIVRIPPSFSADATSLSGPAKDAVAATIHVTTTPATAFLDPALTEVVVEAAVASLNQQLTARYLTNVYDGFNQIQSSVAQAADGAAQLAEGADSLASGAEQLAAGADRLEAGLDSLDEGAATLAAGLDRLAASVQALPGETARLAAGAGEVAAALDTEAAVLGASVAEASAFVADLCARPRQPGCTRGTALVARLRSAQQAVDALAGGADQVAAGNAALAAGMPGLVDGADASAAGGEEVAAGAADSAAGGAEVAQGAGSVDSGAADLDDGAGQLADGLADAADQIPTYGDNAIATLSTVASRPVATTVAPAPDGVVSVPLFAVVGLWVGGIVAALAHRAVPRRRLLTAASTAAIAGGAVRASALVGLAQGAVVGIAVARFVDAGLGPRVLFGLATMGIGTVFAVANAGLAAALGGVGRILAAMVGVATLAVGTSSTVPAALSGSVLLLPTDAGRRLLGASLGIGPGGAAIAALVVVAVTGVLLVIVGVARRRTVA</sequence>
<dbReference type="PANTHER" id="PTHR43077:SF10">
    <property type="entry name" value="TRANSPORT PERMEASE PROTEIN"/>
    <property type="match status" value="1"/>
</dbReference>
<name>A0ABT8G5M1_9MICO</name>
<evidence type="ECO:0000256" key="1">
    <source>
        <dbReference type="ARBA" id="ARBA00004141"/>
    </source>
</evidence>
<dbReference type="Proteomes" id="UP001172728">
    <property type="component" value="Unassembled WGS sequence"/>
</dbReference>
<keyword evidence="8" id="KW-1185">Reference proteome</keyword>
<keyword evidence="2 6" id="KW-0812">Transmembrane</keyword>
<dbReference type="PANTHER" id="PTHR43077">
    <property type="entry name" value="TRANSPORT PERMEASE YVFS-RELATED"/>
    <property type="match status" value="1"/>
</dbReference>
<accession>A0ABT8G5M1</accession>
<dbReference type="Gene3D" id="1.10.287.950">
    <property type="entry name" value="Methyl-accepting chemotaxis protein"/>
    <property type="match status" value="1"/>
</dbReference>
<feature type="transmembrane region" description="Helical" evidence="6">
    <location>
        <begin position="593"/>
        <end position="614"/>
    </location>
</feature>
<evidence type="ECO:0000256" key="5">
    <source>
        <dbReference type="SAM" id="MobiDB-lite"/>
    </source>
</evidence>
<evidence type="ECO:0000256" key="3">
    <source>
        <dbReference type="ARBA" id="ARBA00022989"/>
    </source>
</evidence>
<comment type="caution">
    <text evidence="7">The sequence shown here is derived from an EMBL/GenBank/DDBJ whole genome shotgun (WGS) entry which is preliminary data.</text>
</comment>
<evidence type="ECO:0000256" key="2">
    <source>
        <dbReference type="ARBA" id="ARBA00022692"/>
    </source>
</evidence>
<comment type="subcellular location">
    <subcellularLocation>
        <location evidence="1">Membrane</location>
        <topology evidence="1">Multi-pass membrane protein</topology>
    </subcellularLocation>
</comment>
<dbReference type="RefSeq" id="WP_301130795.1">
    <property type="nucleotide sequence ID" value="NZ_JAUHPW010000001.1"/>
</dbReference>
<keyword evidence="3 6" id="KW-1133">Transmembrane helix</keyword>
<feature type="region of interest" description="Disordered" evidence="5">
    <location>
        <begin position="77"/>
        <end position="104"/>
    </location>
</feature>
<dbReference type="InterPro" id="IPR023908">
    <property type="entry name" value="xxxLxxG_rpt"/>
</dbReference>
<dbReference type="InterPro" id="IPR051328">
    <property type="entry name" value="T7SS_ABC-Transporter"/>
</dbReference>
<protein>
    <recommendedName>
        <fullName evidence="9">YhgE/Pip domain-containing protein</fullName>
    </recommendedName>
</protein>
<feature type="compositionally biased region" description="Low complexity" evidence="5">
    <location>
        <begin position="83"/>
        <end position="103"/>
    </location>
</feature>
<organism evidence="7 8">
    <name type="scientific">Demequina litoralis</name>
    <dbReference type="NCBI Taxonomy" id="3051660"/>
    <lineage>
        <taxon>Bacteria</taxon>
        <taxon>Bacillati</taxon>
        <taxon>Actinomycetota</taxon>
        <taxon>Actinomycetes</taxon>
        <taxon>Micrococcales</taxon>
        <taxon>Demequinaceae</taxon>
        <taxon>Demequina</taxon>
    </lineage>
</organism>
<evidence type="ECO:0000256" key="4">
    <source>
        <dbReference type="ARBA" id="ARBA00023136"/>
    </source>
</evidence>
<feature type="transmembrane region" description="Helical" evidence="6">
    <location>
        <begin position="545"/>
        <end position="573"/>
    </location>
</feature>
<reference evidence="7" key="1">
    <citation type="submission" date="2023-06" db="EMBL/GenBank/DDBJ databases">
        <title>Sysu t00192.</title>
        <authorList>
            <person name="Gao L."/>
            <person name="Fang B.-Z."/>
            <person name="Li W.-J."/>
        </authorList>
    </citation>
    <scope>NUCLEOTIDE SEQUENCE</scope>
    <source>
        <strain evidence="7">SYSU T00192</strain>
    </source>
</reference>
<evidence type="ECO:0000256" key="6">
    <source>
        <dbReference type="SAM" id="Phobius"/>
    </source>
</evidence>
<feature type="transmembrane region" description="Helical" evidence="6">
    <location>
        <begin position="445"/>
        <end position="465"/>
    </location>
</feature>
<feature type="transmembrane region" description="Helical" evidence="6">
    <location>
        <begin position="514"/>
        <end position="538"/>
    </location>
</feature>
<evidence type="ECO:0000313" key="8">
    <source>
        <dbReference type="Proteomes" id="UP001172728"/>
    </source>
</evidence>
<feature type="transmembrane region" description="Helical" evidence="6">
    <location>
        <begin position="477"/>
        <end position="502"/>
    </location>
</feature>
<dbReference type="NCBIfam" id="TIGR03057">
    <property type="entry name" value="xxxLxxG_by_4"/>
    <property type="match status" value="2"/>
</dbReference>
<keyword evidence="4 6" id="KW-0472">Membrane</keyword>
<proteinExistence type="predicted"/>